<evidence type="ECO:0000256" key="7">
    <source>
        <dbReference type="SAM" id="MobiDB-lite"/>
    </source>
</evidence>
<dbReference type="InterPro" id="IPR036236">
    <property type="entry name" value="Znf_C2H2_sf"/>
</dbReference>
<dbReference type="InterPro" id="IPR036875">
    <property type="entry name" value="Znf_CCHC_sf"/>
</dbReference>
<dbReference type="Proteomes" id="UP000694865">
    <property type="component" value="Unplaced"/>
</dbReference>
<feature type="compositionally biased region" description="Basic and acidic residues" evidence="7">
    <location>
        <begin position="1447"/>
        <end position="1456"/>
    </location>
</feature>
<name>A0ABM0MWD9_SACKO</name>
<dbReference type="Gene3D" id="1.10.1410.10">
    <property type="match status" value="2"/>
</dbReference>
<dbReference type="Pfam" id="PF00098">
    <property type="entry name" value="zf-CCHC"/>
    <property type="match status" value="1"/>
</dbReference>
<keyword evidence="9" id="KW-1185">Reference proteome</keyword>
<organism evidence="9 10">
    <name type="scientific">Saccoglossus kowalevskii</name>
    <name type="common">Acorn worm</name>
    <dbReference type="NCBI Taxonomy" id="10224"/>
    <lineage>
        <taxon>Eukaryota</taxon>
        <taxon>Metazoa</taxon>
        <taxon>Hemichordata</taxon>
        <taxon>Enteropneusta</taxon>
        <taxon>Harrimaniidae</taxon>
        <taxon>Saccoglossus</taxon>
    </lineage>
</organism>
<feature type="compositionally biased region" description="Basic and acidic residues" evidence="7">
    <location>
        <begin position="1280"/>
        <end position="1311"/>
    </location>
</feature>
<accession>A0ABM0MWD9</accession>
<feature type="compositionally biased region" description="Acidic residues" evidence="7">
    <location>
        <begin position="818"/>
        <end position="829"/>
    </location>
</feature>
<dbReference type="CDD" id="cd05402">
    <property type="entry name" value="NT_PAP_TUTase"/>
    <property type="match status" value="2"/>
</dbReference>
<feature type="region of interest" description="Disordered" evidence="7">
    <location>
        <begin position="581"/>
        <end position="634"/>
    </location>
</feature>
<feature type="compositionally biased region" description="Polar residues" evidence="7">
    <location>
        <begin position="1336"/>
        <end position="1346"/>
    </location>
</feature>
<protein>
    <submittedName>
        <fullName evidence="10">Terminal uridylyltransferase 4-like</fullName>
    </submittedName>
</protein>
<dbReference type="InterPro" id="IPR001878">
    <property type="entry name" value="Znf_CCHC"/>
</dbReference>
<feature type="compositionally biased region" description="Acidic residues" evidence="7">
    <location>
        <begin position="794"/>
        <end position="807"/>
    </location>
</feature>
<dbReference type="Pfam" id="PF03828">
    <property type="entry name" value="PAP_assoc"/>
    <property type="match status" value="2"/>
</dbReference>
<feature type="domain" description="CCHC-type" evidence="8">
    <location>
        <begin position="878"/>
        <end position="893"/>
    </location>
</feature>
<dbReference type="SUPFAM" id="SSF81631">
    <property type="entry name" value="PAP/OAS1 substrate-binding domain"/>
    <property type="match status" value="2"/>
</dbReference>
<dbReference type="SUPFAM" id="SSF57667">
    <property type="entry name" value="beta-beta-alpha zinc fingers"/>
    <property type="match status" value="1"/>
</dbReference>
<feature type="region of interest" description="Disordered" evidence="7">
    <location>
        <begin position="1386"/>
        <end position="1535"/>
    </location>
</feature>
<dbReference type="Pfam" id="PF22600">
    <property type="entry name" value="MTPAP-like_central"/>
    <property type="match status" value="1"/>
</dbReference>
<comment type="cofactor">
    <cofactor evidence="2">
        <name>Mg(2+)</name>
        <dbReference type="ChEBI" id="CHEBI:18420"/>
    </cofactor>
</comment>
<feature type="compositionally biased region" description="Polar residues" evidence="7">
    <location>
        <begin position="581"/>
        <end position="591"/>
    </location>
</feature>
<evidence type="ECO:0000313" key="9">
    <source>
        <dbReference type="Proteomes" id="UP000694865"/>
    </source>
</evidence>
<dbReference type="SUPFAM" id="SSF57756">
    <property type="entry name" value="Retrovirus zinc finger-like domains"/>
    <property type="match status" value="2"/>
</dbReference>
<feature type="domain" description="CCHC-type" evidence="8">
    <location>
        <begin position="1258"/>
        <end position="1273"/>
    </location>
</feature>
<feature type="compositionally biased region" description="Polar residues" evidence="7">
    <location>
        <begin position="1436"/>
        <end position="1445"/>
    </location>
</feature>
<evidence type="ECO:0000256" key="5">
    <source>
        <dbReference type="ARBA" id="ARBA00022842"/>
    </source>
</evidence>
<dbReference type="InterPro" id="IPR043519">
    <property type="entry name" value="NT_sf"/>
</dbReference>
<feature type="compositionally biased region" description="Basic residues" evidence="7">
    <location>
        <begin position="132"/>
        <end position="143"/>
    </location>
</feature>
<feature type="region of interest" description="Disordered" evidence="7">
    <location>
        <begin position="1272"/>
        <end position="1346"/>
    </location>
</feature>
<dbReference type="Pfam" id="PF19088">
    <property type="entry name" value="TUTase"/>
    <property type="match status" value="1"/>
</dbReference>
<keyword evidence="6" id="KW-0862">Zinc</keyword>
<feature type="compositionally biased region" description="Low complexity" evidence="7">
    <location>
        <begin position="97"/>
        <end position="124"/>
    </location>
</feature>
<feature type="region of interest" description="Disordered" evidence="7">
    <location>
        <begin position="28"/>
        <end position="168"/>
    </location>
</feature>
<evidence type="ECO:0000256" key="6">
    <source>
        <dbReference type="PROSITE-ProRule" id="PRU00047"/>
    </source>
</evidence>
<evidence type="ECO:0000313" key="10">
    <source>
        <dbReference type="RefSeq" id="XP_006824330.1"/>
    </source>
</evidence>
<dbReference type="InterPro" id="IPR002058">
    <property type="entry name" value="PAP_assoc"/>
</dbReference>
<proteinExistence type="predicted"/>
<evidence type="ECO:0000259" key="8">
    <source>
        <dbReference type="PROSITE" id="PS50158"/>
    </source>
</evidence>
<dbReference type="SMART" id="SM00343">
    <property type="entry name" value="ZnF_C2HC"/>
    <property type="match status" value="2"/>
</dbReference>
<comment type="cofactor">
    <cofactor evidence="1">
        <name>Mn(2+)</name>
        <dbReference type="ChEBI" id="CHEBI:29035"/>
    </cofactor>
</comment>
<keyword evidence="3" id="KW-0808">Transferase</keyword>
<keyword evidence="4" id="KW-0479">Metal-binding</keyword>
<feature type="compositionally biased region" description="Polar residues" evidence="7">
    <location>
        <begin position="599"/>
        <end position="624"/>
    </location>
</feature>
<keyword evidence="5" id="KW-0460">Magnesium</keyword>
<feature type="compositionally biased region" description="Polar residues" evidence="7">
    <location>
        <begin position="1492"/>
        <end position="1501"/>
    </location>
</feature>
<dbReference type="PROSITE" id="PS50158">
    <property type="entry name" value="ZF_CCHC"/>
    <property type="match status" value="2"/>
</dbReference>
<dbReference type="GeneID" id="100370386"/>
<feature type="compositionally biased region" description="Basic and acidic residues" evidence="7">
    <location>
        <begin position="158"/>
        <end position="168"/>
    </location>
</feature>
<feature type="compositionally biased region" description="Gly residues" evidence="7">
    <location>
        <begin position="1508"/>
        <end position="1525"/>
    </location>
</feature>
<sequence length="1535" mass="173827">MADAPEKQGEPIVPGFDLKQLENIIVEIPGRAYEGGKKNKRKRSVKTKDATLALNGPEEQNHQEKPDNRRKRSGSGRPRQSPTGNQERTAVVKPGATSEESQETSTSVKSQETSTSVKSPSLSSEQPTHVKDNRKKAAKKKKSRETLSNDSSDAASARGKDNIQLKKKDFPEVTFGKTPKEIIGELNEEEPGEELLSIFAKDHMYPLKEKSSKFPLAKYHCQACDYHCDTVVVCQRHVKDKKHKRMVLALEEEEALRNLPPLSKVHIKVLDALLLNIIEQQGLTAQEIETRYNIVKNLNAVISADIKGCQFHLFGSSSNGFALRHSDVNIDIEIEKGIQTSKVLLQLLDILKKSYSYSKVVSHFTVKIPSIHFVDKKSGLRCIITYVETDASRQTSRLLSLYCEIDPRVRTLGIVLRYWGKLCHIDKQDMGSLPSHAFPLMVIYYLQQCQPPVLPVLHSLISKGETERSKLLGNDSMYSYFDDLSQLSNVWKCKNESSVGVLWVGLFRFYALEFNMNDIVVCIKQSTPMAKELKKWSTKKITIEDPFMPKRNLARCVNSQLVFEYIQDRLRDALRFFSLPPTTTSNKQSSAKAKRSRPQPASNASHKTHQPIDTTSADVNNTLLPDTFTKPGATDQVNTAAINDDSAILHCIMSSQTWDSSVNNVITDKPCTTLENTSTPHDAVVVTTSLANSGDDSQIPELKQNLESLRIDSVPLNCPVTTEENNVDIVHEEHSISTSNVQSRDHSDGNYVDVDVVVDADLVEEVEEEEVDSPKEVILSLLNEVLDETFEELEGDLGEEEMEDDKMEETRRVSSKEELDEDDWDDVSADDEKSASELEEEKTRDVFVLIEDETGAKLRLGFNQIALTGGGKIPTVVCNECKREGHMKDDCPDDKTPVLQALPRMMPDFILRLNKLCLEMPGTHAPSDREVQNRNNVLRDLERYIRTQFDDDAQLCLFGSSINCFGFKQSDLDICMTFRGVDTTEDLETPVPEIIESLAAKLKRYNAVYNVIPIPTAKVPIVKFVHRRTQLEADISLYNTLAQHNTRMLAAYANIDVRVQQLGYTIKVFAKRCDIGDASRGSLSSYAYILMMLYFLQQRKPPVIPVLQELYKGETKPETLVDGCNAWFYDDIKNLNKVWPEYGTNTESVGELWIGLLRFYTEEFKFKEHVISIRQKQLLTRFEKMWTSKCLAIEDPFDLSHNLGAGVSRKMNTYIMSAFQRGRTRFGTPVKEFHSDWDYFFDIRYLTNGTGPPNDRGCRICGKIGHYMKDCPRRRKKSGERKENESNRDDVDGDTRDDSKSEQKKVMEKQRNRSGHMKHSQQQQQQYHHHQRVQQPNKGQGRQQSDNQYTGVSLFQNLPYRPTRHQSGGNEGYQYMYTQSAPQSIPQPLYYANSTRNDRYDDSSVSPPAMSISPHSPGRGQQQPQYILHAQPTTPPFSTGNNQAFEDSPRHYDRQRSYNGGRTPGRQGYPRHFAWDESQTYVSPHPARGYQQYRSNNTGQNRSSSHYGRGGGGSSGGGGSGGGRGNQYFNQSKRF</sequence>
<reference evidence="10" key="1">
    <citation type="submission" date="2025-08" db="UniProtKB">
        <authorList>
            <consortium name="RefSeq"/>
        </authorList>
    </citation>
    <scope>IDENTIFICATION</scope>
    <source>
        <tissue evidence="10">Testes</tissue>
    </source>
</reference>
<dbReference type="PANTHER" id="PTHR12271">
    <property type="entry name" value="POLY A POLYMERASE CID PAP -RELATED"/>
    <property type="match status" value="1"/>
</dbReference>
<keyword evidence="6" id="KW-0863">Zinc-finger</keyword>
<feature type="compositionally biased region" description="Basic and acidic residues" evidence="7">
    <location>
        <begin position="830"/>
        <end position="841"/>
    </location>
</feature>
<dbReference type="InterPro" id="IPR045100">
    <property type="entry name" value="TUT4/7_NTP_transf"/>
</dbReference>
<dbReference type="InterPro" id="IPR054708">
    <property type="entry name" value="MTPAP-like_central"/>
</dbReference>
<dbReference type="PANTHER" id="PTHR12271:SF66">
    <property type="entry name" value="TERMINAL URIDYLYLTRANSFERASE TAILOR"/>
    <property type="match status" value="1"/>
</dbReference>
<feature type="compositionally biased region" description="Polar residues" evidence="7">
    <location>
        <begin position="78"/>
        <end position="88"/>
    </location>
</feature>
<dbReference type="Gene3D" id="3.30.460.10">
    <property type="entry name" value="Beta Polymerase, domain 2"/>
    <property type="match status" value="2"/>
</dbReference>
<feature type="region of interest" description="Disordered" evidence="7">
    <location>
        <begin position="794"/>
        <end position="841"/>
    </location>
</feature>
<dbReference type="SUPFAM" id="SSF81301">
    <property type="entry name" value="Nucleotidyltransferase"/>
    <property type="match status" value="2"/>
</dbReference>
<evidence type="ECO:0000256" key="2">
    <source>
        <dbReference type="ARBA" id="ARBA00001946"/>
    </source>
</evidence>
<feature type="compositionally biased region" description="Basic and acidic residues" evidence="7">
    <location>
        <begin position="808"/>
        <end position="817"/>
    </location>
</feature>
<dbReference type="RefSeq" id="XP_006824330.1">
    <property type="nucleotide sequence ID" value="XM_006824267.1"/>
</dbReference>
<gene>
    <name evidence="10" type="primary">LOC100370386</name>
</gene>
<evidence type="ECO:0000256" key="1">
    <source>
        <dbReference type="ARBA" id="ARBA00001936"/>
    </source>
</evidence>
<evidence type="ECO:0000256" key="3">
    <source>
        <dbReference type="ARBA" id="ARBA00022679"/>
    </source>
</evidence>
<evidence type="ECO:0000256" key="4">
    <source>
        <dbReference type="ARBA" id="ARBA00022723"/>
    </source>
</evidence>